<evidence type="ECO:0000256" key="1">
    <source>
        <dbReference type="SAM" id="SignalP"/>
    </source>
</evidence>
<keyword evidence="3" id="KW-1185">Reference proteome</keyword>
<evidence type="ECO:0000313" key="3">
    <source>
        <dbReference type="Proteomes" id="UP001246372"/>
    </source>
</evidence>
<feature type="signal peptide" evidence="1">
    <location>
        <begin position="1"/>
        <end position="22"/>
    </location>
</feature>
<comment type="caution">
    <text evidence="2">The sequence shown here is derived from an EMBL/GenBank/DDBJ whole genome shotgun (WGS) entry which is preliminary data.</text>
</comment>
<feature type="chain" id="PRO_5045292283" evidence="1">
    <location>
        <begin position="23"/>
        <end position="140"/>
    </location>
</feature>
<protein>
    <submittedName>
        <fullName evidence="2">DUF4019 domain-containing protein</fullName>
    </submittedName>
</protein>
<proteinExistence type="predicted"/>
<organism evidence="2 3">
    <name type="scientific">Roseateles aquae</name>
    <dbReference type="NCBI Taxonomy" id="3077235"/>
    <lineage>
        <taxon>Bacteria</taxon>
        <taxon>Pseudomonadati</taxon>
        <taxon>Pseudomonadota</taxon>
        <taxon>Betaproteobacteria</taxon>
        <taxon>Burkholderiales</taxon>
        <taxon>Sphaerotilaceae</taxon>
        <taxon>Roseateles</taxon>
    </lineage>
</organism>
<dbReference type="InterPro" id="IPR025091">
    <property type="entry name" value="DUF4019"/>
</dbReference>
<dbReference type="EMBL" id="JAVXZY010000011">
    <property type="protein sequence ID" value="MDT9001834.1"/>
    <property type="molecule type" value="Genomic_DNA"/>
</dbReference>
<accession>A0ABU3PGW8</accession>
<dbReference type="Pfam" id="PF13211">
    <property type="entry name" value="DUF4019"/>
    <property type="match status" value="1"/>
</dbReference>
<reference evidence="2" key="1">
    <citation type="submission" date="2023-09" db="EMBL/GenBank/DDBJ databases">
        <title>Paucibacter sp. APW11 Genome sequencing and assembly.</title>
        <authorList>
            <person name="Kim I."/>
        </authorList>
    </citation>
    <scope>NUCLEOTIDE SEQUENCE</scope>
    <source>
        <strain evidence="2">APW11</strain>
    </source>
</reference>
<gene>
    <name evidence="2" type="ORF">RQP53_21335</name>
</gene>
<name>A0ABU3PGW8_9BURK</name>
<dbReference type="Proteomes" id="UP001246372">
    <property type="component" value="Unassembled WGS sequence"/>
</dbReference>
<evidence type="ECO:0000313" key="2">
    <source>
        <dbReference type="EMBL" id="MDT9001834.1"/>
    </source>
</evidence>
<sequence length="140" mass="15071">MMKASRRICCLLGLAWVCSVQAQGAEDIGRAQAAATQWLALSDGGQYAASWDQAAAVFQQSISKAKWEEALKAVRSPLGALKSRTMKSATWTKALPGAKGGPFLVVQYDSEFEHKAGAVETVTPMREADGSWKVSGYFIK</sequence>
<keyword evidence="1" id="KW-0732">Signal</keyword>